<name>K1TSS8_9ZZZZ</name>
<dbReference type="GO" id="GO:0009380">
    <property type="term" value="C:excinuclease repair complex"/>
    <property type="evidence" value="ECO:0007669"/>
    <property type="project" value="InterPro"/>
</dbReference>
<evidence type="ECO:0000256" key="2">
    <source>
        <dbReference type="ARBA" id="ARBA00022840"/>
    </source>
</evidence>
<feature type="non-terminal residue" evidence="4">
    <location>
        <position position="286"/>
    </location>
</feature>
<dbReference type="Gene3D" id="3.40.50.300">
    <property type="entry name" value="P-loop containing nucleotide triphosphate hydrolases"/>
    <property type="match status" value="1"/>
</dbReference>
<evidence type="ECO:0000313" key="4">
    <source>
        <dbReference type="EMBL" id="EKC76057.1"/>
    </source>
</evidence>
<dbReference type="Gene3D" id="6.10.140.240">
    <property type="match status" value="1"/>
</dbReference>
<keyword evidence="1" id="KW-0547">Nucleotide-binding</keyword>
<dbReference type="InterPro" id="IPR004807">
    <property type="entry name" value="UvrB"/>
</dbReference>
<feature type="non-terminal residue" evidence="4">
    <location>
        <position position="1"/>
    </location>
</feature>
<proteinExistence type="predicted"/>
<dbReference type="SUPFAM" id="SSF52540">
    <property type="entry name" value="P-loop containing nucleoside triphosphate hydrolases"/>
    <property type="match status" value="1"/>
</dbReference>
<dbReference type="GO" id="GO:0005524">
    <property type="term" value="F:ATP binding"/>
    <property type="evidence" value="ECO:0007669"/>
    <property type="project" value="UniProtKB-KW"/>
</dbReference>
<dbReference type="Gene3D" id="3.30.2060.10">
    <property type="entry name" value="Penicillin-binding protein 1b domain"/>
    <property type="match status" value="1"/>
</dbReference>
<accession>K1TSS8</accession>
<dbReference type="PANTHER" id="PTHR24029:SF0">
    <property type="entry name" value="UVRABC SYSTEM PROTEIN B"/>
    <property type="match status" value="1"/>
</dbReference>
<dbReference type="GO" id="GO:0016887">
    <property type="term" value="F:ATP hydrolysis activity"/>
    <property type="evidence" value="ECO:0007669"/>
    <property type="project" value="InterPro"/>
</dbReference>
<dbReference type="GO" id="GO:0006289">
    <property type="term" value="P:nucleotide-excision repair"/>
    <property type="evidence" value="ECO:0007669"/>
    <property type="project" value="InterPro"/>
</dbReference>
<keyword evidence="2" id="KW-0067">ATP-binding</keyword>
<dbReference type="GO" id="GO:0003677">
    <property type="term" value="F:DNA binding"/>
    <property type="evidence" value="ECO:0007669"/>
    <property type="project" value="InterPro"/>
</dbReference>
<dbReference type="InterPro" id="IPR041471">
    <property type="entry name" value="UvrB_inter"/>
</dbReference>
<dbReference type="InterPro" id="IPR027417">
    <property type="entry name" value="P-loop_NTPase"/>
</dbReference>
<protein>
    <submittedName>
        <fullName evidence="4">Excinuclease ABC subunit B</fullName>
    </submittedName>
</protein>
<comment type="caution">
    <text evidence="4">The sequence shown here is derived from an EMBL/GenBank/DDBJ whole genome shotgun (WGS) entry which is preliminary data.</text>
</comment>
<dbReference type="EMBL" id="AJWY01003197">
    <property type="protein sequence ID" value="EKC76057.1"/>
    <property type="molecule type" value="Genomic_DNA"/>
</dbReference>
<evidence type="ECO:0000259" key="3">
    <source>
        <dbReference type="Pfam" id="PF17757"/>
    </source>
</evidence>
<gene>
    <name evidence="4" type="ORF">LEA_04884</name>
</gene>
<organism evidence="4">
    <name type="scientific">human gut metagenome</name>
    <dbReference type="NCBI Taxonomy" id="408170"/>
    <lineage>
        <taxon>unclassified sequences</taxon>
        <taxon>metagenomes</taxon>
        <taxon>organismal metagenomes</taxon>
    </lineage>
</organism>
<dbReference type="PANTHER" id="PTHR24029">
    <property type="entry name" value="UVRABC SYSTEM PROTEIN B"/>
    <property type="match status" value="1"/>
</dbReference>
<feature type="domain" description="UvrB interaction" evidence="3">
    <location>
        <begin position="11"/>
        <end position="101"/>
    </location>
</feature>
<sequence length="286" mass="33259">GDPIDYEHMTVSLRPGMKIERDAMLKKLINMQYSRNELDFKRGTFRAKGDIVEIFPSDYGESAIRVEFWGDEVEKISEINPLTGKTVASRNHIMIFPNSHYVTTSDKMEHAITTIEEEMKQQVEYFKSQGKLIEAQRIEERTNFDIEMMKETGFCQGIENYSRHISGREPGSAPYTLFDYFPKDFLLLIDESHAIIPQVRAMYNGDRARKESLVKYGFRLPSAFDNRPLKFEEFEQRINQVVFVSATPAEYEKEHSKDNIVEQIIRPTGLLDPEIEVKPIENQIDD</sequence>
<evidence type="ECO:0000256" key="1">
    <source>
        <dbReference type="ARBA" id="ARBA00022741"/>
    </source>
</evidence>
<dbReference type="AlphaFoldDB" id="K1TSS8"/>
<reference evidence="4" key="1">
    <citation type="journal article" date="2013" name="Environ. Microbiol.">
        <title>Microbiota from the distal guts of lean and obese adolescents exhibit partial functional redundancy besides clear differences in community structure.</title>
        <authorList>
            <person name="Ferrer M."/>
            <person name="Ruiz A."/>
            <person name="Lanza F."/>
            <person name="Haange S.B."/>
            <person name="Oberbach A."/>
            <person name="Till H."/>
            <person name="Bargiela R."/>
            <person name="Campoy C."/>
            <person name="Segura M.T."/>
            <person name="Richter M."/>
            <person name="von Bergen M."/>
            <person name="Seifert J."/>
            <person name="Suarez A."/>
        </authorList>
    </citation>
    <scope>NUCLEOTIDE SEQUENCE</scope>
</reference>
<dbReference type="Pfam" id="PF17757">
    <property type="entry name" value="UvrB_inter"/>
    <property type="match status" value="1"/>
</dbReference>